<gene>
    <name evidence="2" type="ORF">ACFY35_26610</name>
</gene>
<reference evidence="2 3" key="1">
    <citation type="submission" date="2024-10" db="EMBL/GenBank/DDBJ databases">
        <title>The Natural Products Discovery Center: Release of the First 8490 Sequenced Strains for Exploring Actinobacteria Biosynthetic Diversity.</title>
        <authorList>
            <person name="Kalkreuter E."/>
            <person name="Kautsar S.A."/>
            <person name="Yang D."/>
            <person name="Bader C.D."/>
            <person name="Teijaro C.N."/>
            <person name="Fluegel L."/>
            <person name="Davis C.M."/>
            <person name="Simpson J.R."/>
            <person name="Lauterbach L."/>
            <person name="Steele A.D."/>
            <person name="Gui C."/>
            <person name="Meng S."/>
            <person name="Li G."/>
            <person name="Viehrig K."/>
            <person name="Ye F."/>
            <person name="Su P."/>
            <person name="Kiefer A.F."/>
            <person name="Nichols A."/>
            <person name="Cepeda A.J."/>
            <person name="Yan W."/>
            <person name="Fan B."/>
            <person name="Jiang Y."/>
            <person name="Adhikari A."/>
            <person name="Zheng C.-J."/>
            <person name="Schuster L."/>
            <person name="Cowan T.M."/>
            <person name="Smanski M.J."/>
            <person name="Chevrette M.G."/>
            <person name="De Carvalho L.P.S."/>
            <person name="Shen B."/>
        </authorList>
    </citation>
    <scope>NUCLEOTIDE SEQUENCE [LARGE SCALE GENOMIC DNA]</scope>
    <source>
        <strain evidence="2 3">NPDC000087</strain>
    </source>
</reference>
<dbReference type="Pfam" id="PF13560">
    <property type="entry name" value="HTH_31"/>
    <property type="match status" value="1"/>
</dbReference>
<protein>
    <submittedName>
        <fullName evidence="2">Helix-turn-helix domain-containing protein</fullName>
    </submittedName>
</protein>
<evidence type="ECO:0000313" key="2">
    <source>
        <dbReference type="EMBL" id="MFF5293027.1"/>
    </source>
</evidence>
<dbReference type="EMBL" id="JBIAZU010000005">
    <property type="protein sequence ID" value="MFF5293027.1"/>
    <property type="molecule type" value="Genomic_DNA"/>
</dbReference>
<evidence type="ECO:0000313" key="3">
    <source>
        <dbReference type="Proteomes" id="UP001602245"/>
    </source>
</evidence>
<evidence type="ECO:0000259" key="1">
    <source>
        <dbReference type="PROSITE" id="PS50943"/>
    </source>
</evidence>
<dbReference type="SUPFAM" id="SSF47413">
    <property type="entry name" value="lambda repressor-like DNA-binding domains"/>
    <property type="match status" value="1"/>
</dbReference>
<sequence length="417" mass="45508">MIETPAEVLERPDFRRALAVGDWSTALRVVIQETNASGATIAVATGLSQPHISRLLNGRVAEPGLRTVRMICDGLGIPRSLAGLLDRDQELETNRRQVLGGALGISGLAMIGTADGDVPLDHGEAEQLLMVLSATYRRLEHRMSSRLLIGSAASHLSLLRQRQARTEGRGGRKLALMTSEAAGLTAWLYVDLDDQANARRHYRLAVREAQKTGHPLLPAYMQASYGHFAISSGHPTEGLRLVAEARQNLPRSAPAIARIWLDSIEAVALAHYKDRRALDVFDDARERLGKASNDEPVWPWLFRFDAPKLAAFRATAEAKLGRWDEAAALHKVAATTNRSDKQQAVSDVERAYVLAAPPRKQVERACAVAVSAFDAGIAYGSERVVRAVADFRASLGQVGRAAAELDDRLHSVYRDDL</sequence>
<proteinExistence type="predicted"/>
<dbReference type="PROSITE" id="PS50943">
    <property type="entry name" value="HTH_CROC1"/>
    <property type="match status" value="1"/>
</dbReference>
<keyword evidence="3" id="KW-1185">Reference proteome</keyword>
<organism evidence="2 3">
    <name type="scientific">Paractinoplanes globisporus</name>
    <dbReference type="NCBI Taxonomy" id="113565"/>
    <lineage>
        <taxon>Bacteria</taxon>
        <taxon>Bacillati</taxon>
        <taxon>Actinomycetota</taxon>
        <taxon>Actinomycetes</taxon>
        <taxon>Micromonosporales</taxon>
        <taxon>Micromonosporaceae</taxon>
        <taxon>Paractinoplanes</taxon>
    </lineage>
</organism>
<dbReference type="RefSeq" id="WP_245577588.1">
    <property type="nucleotide sequence ID" value="NZ_JBIAZU010000005.1"/>
</dbReference>
<dbReference type="Proteomes" id="UP001602245">
    <property type="component" value="Unassembled WGS sequence"/>
</dbReference>
<accession>A0ABW6WLN4</accession>
<dbReference type="CDD" id="cd00093">
    <property type="entry name" value="HTH_XRE"/>
    <property type="match status" value="1"/>
</dbReference>
<dbReference type="InterPro" id="IPR010982">
    <property type="entry name" value="Lambda_DNA-bd_dom_sf"/>
</dbReference>
<dbReference type="InterPro" id="IPR001387">
    <property type="entry name" value="Cro/C1-type_HTH"/>
</dbReference>
<dbReference type="Gene3D" id="1.10.260.40">
    <property type="entry name" value="lambda repressor-like DNA-binding domains"/>
    <property type="match status" value="1"/>
</dbReference>
<name>A0ABW6WLN4_9ACTN</name>
<feature type="domain" description="HTH cro/C1-type" evidence="1">
    <location>
        <begin position="42"/>
        <end position="84"/>
    </location>
</feature>
<comment type="caution">
    <text evidence="2">The sequence shown here is derived from an EMBL/GenBank/DDBJ whole genome shotgun (WGS) entry which is preliminary data.</text>
</comment>